<keyword evidence="4" id="KW-1185">Reference proteome</keyword>
<dbReference type="EnsemblMetazoa" id="XM_004933248.4">
    <property type="protein sequence ID" value="XP_004933305.1"/>
    <property type="gene ID" value="LOC101738020"/>
</dbReference>
<organism evidence="3 4">
    <name type="scientific">Bombyx mori</name>
    <name type="common">Silk moth</name>
    <dbReference type="NCBI Taxonomy" id="7091"/>
    <lineage>
        <taxon>Eukaryota</taxon>
        <taxon>Metazoa</taxon>
        <taxon>Ecdysozoa</taxon>
        <taxon>Arthropoda</taxon>
        <taxon>Hexapoda</taxon>
        <taxon>Insecta</taxon>
        <taxon>Pterygota</taxon>
        <taxon>Neoptera</taxon>
        <taxon>Endopterygota</taxon>
        <taxon>Lepidoptera</taxon>
        <taxon>Glossata</taxon>
        <taxon>Ditrysia</taxon>
        <taxon>Bombycoidea</taxon>
        <taxon>Bombycidae</taxon>
        <taxon>Bombycinae</taxon>
        <taxon>Bombyx</taxon>
    </lineage>
</organism>
<keyword evidence="1" id="KW-0479">Metal-binding</keyword>
<reference evidence="3" key="2">
    <citation type="submission" date="2022-06" db="UniProtKB">
        <authorList>
            <consortium name="EnsemblMetazoa"/>
        </authorList>
    </citation>
    <scope>IDENTIFICATION</scope>
    <source>
        <strain evidence="3">p50T (Dazao)</strain>
    </source>
</reference>
<dbReference type="AlphaFoldDB" id="A0A8R1WLL8"/>
<evidence type="ECO:0000256" key="1">
    <source>
        <dbReference type="PROSITE-ProRule" id="PRU00325"/>
    </source>
</evidence>
<dbReference type="GO" id="GO:0008270">
    <property type="term" value="F:zinc ion binding"/>
    <property type="evidence" value="ECO:0007669"/>
    <property type="project" value="UniProtKB-KW"/>
</dbReference>
<keyword evidence="1" id="KW-0863">Zinc-finger</keyword>
<sequence length="549" mass="64364">MNFSKRVRTRIVWIPVRKYQNIELAEFSVNNEGMWIRIAELVNHAGLKRYYKCKDVNDAGESCGAKLCVVIDSDTKEATLYKSDKHNHTNEKTEIAKIKTPVKEFIRNLRAQNLNAKDIYKRLMERNDLKIPTYNQVVLYIDVLQREIKDVVIDLRMLENWLQTHSTTLKEEHRAFVISHQVLHNKNTFYAVISTKHLFKLAVNAEVYHLATMQKLAWSNLPAFVLGATDKKGKFHAICIILCGSLNYYTFKLIFFNIRTKVKELFCKEMRPVVIVSDSEAVQDAFADVFQVKTRTCWRYAQKQIVNQLKWSIRSPRQLMKDLNLLRSVTCPSIFDAASELFLEKYDHLTTFIAYFKEKWLVNDRKWFLGAARPSIQTNFGLLKYIKQIKDTYDEKLCLSLQLPQFLDVLINVINEISTGYAADKNIFVKTQEVTKKDWIIGNEWVKGAKTNILLVDDNYTHYEVTNGVQIDDDDDDNKWVSFDVFIKRHFSESRVSIPLNKQLWYLSKCNCPTFYKTYKCKHIIGLSMMTWPQFNEDCIEMEHDVNIL</sequence>
<protein>
    <recommendedName>
        <fullName evidence="2">SWIM-type domain-containing protein</fullName>
    </recommendedName>
</protein>
<keyword evidence="1" id="KW-0862">Zinc</keyword>
<name>A0A8R1WLL8_BOMMO</name>
<dbReference type="KEGG" id="bmor:101738020"/>
<dbReference type="OrthoDB" id="119028at2759"/>
<dbReference type="PROSITE" id="PS50966">
    <property type="entry name" value="ZF_SWIM"/>
    <property type="match status" value="1"/>
</dbReference>
<evidence type="ECO:0000313" key="3">
    <source>
        <dbReference type="EnsemblMetazoa" id="XP_004933305.1"/>
    </source>
</evidence>
<reference evidence="4" key="1">
    <citation type="journal article" date="2008" name="Insect Biochem. Mol. Biol.">
        <title>The genome of a lepidopteran model insect, the silkworm Bombyx mori.</title>
        <authorList>
            <consortium name="International Silkworm Genome Consortium"/>
        </authorList>
    </citation>
    <scope>NUCLEOTIDE SEQUENCE [LARGE SCALE GENOMIC DNA]</scope>
    <source>
        <strain evidence="4">p50T</strain>
    </source>
</reference>
<accession>A0A8R1WLL8</accession>
<feature type="domain" description="SWIM-type" evidence="2">
    <location>
        <begin position="494"/>
        <end position="532"/>
    </location>
</feature>
<dbReference type="OMA" id="NDAGESC"/>
<proteinExistence type="predicted"/>
<dbReference type="InterPro" id="IPR007527">
    <property type="entry name" value="Znf_SWIM"/>
</dbReference>
<evidence type="ECO:0000259" key="2">
    <source>
        <dbReference type="PROSITE" id="PS50966"/>
    </source>
</evidence>
<evidence type="ECO:0000313" key="4">
    <source>
        <dbReference type="Proteomes" id="UP000005204"/>
    </source>
</evidence>
<gene>
    <name evidence="3" type="primary">101738020</name>
</gene>
<dbReference type="Proteomes" id="UP000005204">
    <property type="component" value="Unassembled WGS sequence"/>
</dbReference>